<keyword evidence="4" id="KW-1185">Reference proteome</keyword>
<evidence type="ECO:0000313" key="3">
    <source>
        <dbReference type="EMBL" id="SFV23204.1"/>
    </source>
</evidence>
<evidence type="ECO:0000313" key="4">
    <source>
        <dbReference type="Proteomes" id="UP000198881"/>
    </source>
</evidence>
<evidence type="ECO:0000259" key="2">
    <source>
        <dbReference type="Pfam" id="PF09949"/>
    </source>
</evidence>
<dbReference type="AlphaFoldDB" id="A0A1I7MMQ5"/>
<evidence type="ECO:0000256" key="1">
    <source>
        <dbReference type="SAM" id="MobiDB-lite"/>
    </source>
</evidence>
<dbReference type="PANTHER" id="PTHR28208:SF3">
    <property type="entry name" value="PHOSPHATIDATE PHOSPHATASE APP1"/>
    <property type="match status" value="1"/>
</dbReference>
<dbReference type="STRING" id="574650.SAMN04487966_10697"/>
<dbReference type="InterPro" id="IPR019236">
    <property type="entry name" value="APP1_cat"/>
</dbReference>
<name>A0A1I7MMQ5_9MICC</name>
<dbReference type="RefSeq" id="WP_091697315.1">
    <property type="nucleotide sequence ID" value="NZ_FPCG01000006.1"/>
</dbReference>
<dbReference type="OrthoDB" id="9789875at2"/>
<proteinExistence type="predicted"/>
<dbReference type="PANTHER" id="PTHR28208">
    <property type="entry name" value="PHOSPHATIDATE PHOSPHATASE APP1"/>
    <property type="match status" value="1"/>
</dbReference>
<dbReference type="EMBL" id="FPCG01000006">
    <property type="protein sequence ID" value="SFV23204.1"/>
    <property type="molecule type" value="Genomic_DNA"/>
</dbReference>
<dbReference type="Proteomes" id="UP000198881">
    <property type="component" value="Unassembled WGS sequence"/>
</dbReference>
<feature type="region of interest" description="Disordered" evidence="1">
    <location>
        <begin position="369"/>
        <end position="399"/>
    </location>
</feature>
<protein>
    <submittedName>
        <fullName evidence="3">Phosphatidate phosphatase APP1</fullName>
    </submittedName>
</protein>
<feature type="domain" description="Phosphatidate phosphatase APP1 catalytic" evidence="2">
    <location>
        <begin position="173"/>
        <end position="323"/>
    </location>
</feature>
<dbReference type="GO" id="GO:0008195">
    <property type="term" value="F:phosphatidate phosphatase activity"/>
    <property type="evidence" value="ECO:0007669"/>
    <property type="project" value="InterPro"/>
</dbReference>
<gene>
    <name evidence="3" type="ORF">SAMN04487966_10697</name>
</gene>
<dbReference type="InterPro" id="IPR052935">
    <property type="entry name" value="Mg2+_PAP"/>
</dbReference>
<organism evidence="3 4">
    <name type="scientific">Micrococcus terreus</name>
    <dbReference type="NCBI Taxonomy" id="574650"/>
    <lineage>
        <taxon>Bacteria</taxon>
        <taxon>Bacillati</taxon>
        <taxon>Actinomycetota</taxon>
        <taxon>Actinomycetes</taxon>
        <taxon>Micrococcales</taxon>
        <taxon>Micrococcaceae</taxon>
        <taxon>Micrococcus</taxon>
    </lineage>
</organism>
<dbReference type="Pfam" id="PF09949">
    <property type="entry name" value="APP1_cat"/>
    <property type="match status" value="1"/>
</dbReference>
<sequence>MSDTPSQSPDQRYTTAEIVSPLLERRDPSAPERLATSVQHRFEEMRRNFAIRRGNQPTVLSFTGYGTTSWIRVLSRVVMAPDEAFENGRRLAKVVEDGVRGWRNFVSPPVPYAEVEVHVGEQTFTVRADRGGVVDARVEVAMEPGWQTIQLAAADGEVSTSDIFIVRDDVTTGLVSDIDDTVVVTALPRPLLAAWNSFVLDEHARTPTPGMAVLLHRVLESSPRSPVIYLSTGAWNVAQTLSRFLSRNLYPFGPLLLTAWGPTEDRWFRSGMEHKVTQLERLAQDFPHMKWLLVGDDGQHDPEIYADFARRHPDKVRAIVIRQLTPSEALLAGGRASDTRDTTPGVPWCYGPDGAALAGQLEELGLVDPETASETPLTWPRGGKGDTSEGSVHAEQARG</sequence>
<reference evidence="3 4" key="1">
    <citation type="submission" date="2016-10" db="EMBL/GenBank/DDBJ databases">
        <authorList>
            <person name="de Groot N.N."/>
        </authorList>
    </citation>
    <scope>NUCLEOTIDE SEQUENCE [LARGE SCALE GENOMIC DNA]</scope>
    <source>
        <strain evidence="3 4">CGMCC 1.7054</strain>
    </source>
</reference>
<accession>A0A1I7MMQ5</accession>